<dbReference type="OrthoDB" id="4225201at2759"/>
<keyword evidence="4" id="KW-1185">Reference proteome</keyword>
<feature type="compositionally biased region" description="Basic residues" evidence="1">
    <location>
        <begin position="292"/>
        <end position="303"/>
    </location>
</feature>
<accession>K1Y0N9</accession>
<evidence type="ECO:0000256" key="1">
    <source>
        <dbReference type="SAM" id="MobiDB-lite"/>
    </source>
</evidence>
<feature type="signal peptide" evidence="2">
    <location>
        <begin position="1"/>
        <end position="19"/>
    </location>
</feature>
<evidence type="ECO:0000256" key="2">
    <source>
        <dbReference type="SAM" id="SignalP"/>
    </source>
</evidence>
<dbReference type="RefSeq" id="XP_007290785.1">
    <property type="nucleotide sequence ID" value="XM_007290723.1"/>
</dbReference>
<dbReference type="AlphaFoldDB" id="K1Y0N9"/>
<evidence type="ECO:0000313" key="4">
    <source>
        <dbReference type="Proteomes" id="UP000006753"/>
    </source>
</evidence>
<feature type="region of interest" description="Disordered" evidence="1">
    <location>
        <begin position="613"/>
        <end position="636"/>
    </location>
</feature>
<organism evidence="3 4">
    <name type="scientific">Marssonina brunnea f. sp. multigermtubi (strain MB_m1)</name>
    <name type="common">Marssonina leaf spot fungus</name>
    <dbReference type="NCBI Taxonomy" id="1072389"/>
    <lineage>
        <taxon>Eukaryota</taxon>
        <taxon>Fungi</taxon>
        <taxon>Dikarya</taxon>
        <taxon>Ascomycota</taxon>
        <taxon>Pezizomycotina</taxon>
        <taxon>Leotiomycetes</taxon>
        <taxon>Helotiales</taxon>
        <taxon>Drepanopezizaceae</taxon>
        <taxon>Drepanopeziza</taxon>
    </lineage>
</organism>
<protein>
    <submittedName>
        <fullName evidence="3">Uncharacterized protein</fullName>
    </submittedName>
</protein>
<sequence>MHRLFSAVGLSALLAPVLAAPFMSNDQVGQERDIRVVRSIDDRRFGHVNVELPRGSPDANAETLGFQIEILNSETACGFGNVTVAGTVLPQTVAGDVSTGKGSVPTTTKSIVLGSWEFHCIRVSGVPDAQLMKFAIESVDGRAIENTGFSLLYRQSGLTEILTVETDLSVPDEVVANPNRETLQRFHEAHEEHDAERAELGCLWSQLREIKYLIRQKERLLAQREFRQAKIDITDCDSLRCFARAMAQQAKHAAYMVYGKINGDAQDFDDSRQHRNGPFGKHHGSECGNHTPRGHGPPHRGQRPHFPPPLPPHHGENGFSEFDGPSHHRSHGEGLQHGPERSSSRPPPPPPHPAEHGGPEFDHGPPPPHPPHHMEPDHEEHGPPPPRPPPRHDSQHRGPRLASALFSPGPPDPHHHSPTGSGYRALQIITLTTLGLLCAFLLAALHRRLSAQPQHRSSRREERRRRRARRREAHKNIITRLLARMSLRDENASEAGDDVKDDEEKRQPHPLPLSDAEEATRSPMPSALPTAPQPWIPHPVPISIPISGAGSRPPVAESDPSPPVSDRFMEEALPAYYADDTDVDDAASDEYECGCLVADGMRYLPGTGTQYAPSVSSVGVGSTGSVSGVWGPDVKN</sequence>
<dbReference type="OMA" id="ESWREPP"/>
<dbReference type="Proteomes" id="UP000006753">
    <property type="component" value="Unassembled WGS sequence"/>
</dbReference>
<evidence type="ECO:0000313" key="3">
    <source>
        <dbReference type="EMBL" id="EKD18654.1"/>
    </source>
</evidence>
<reference evidence="3 4" key="1">
    <citation type="journal article" date="2012" name="BMC Genomics">
        <title>Sequencing the genome of Marssonina brunnea reveals fungus-poplar co-evolution.</title>
        <authorList>
            <person name="Zhu S."/>
            <person name="Cao Y.-Z."/>
            <person name="Jiang C."/>
            <person name="Tan B.-Y."/>
            <person name="Wang Z."/>
            <person name="Feng S."/>
            <person name="Zhang L."/>
            <person name="Su X.-H."/>
            <person name="Brejova B."/>
            <person name="Vinar T."/>
            <person name="Xu M."/>
            <person name="Wang M.-X."/>
            <person name="Zhang S.-G."/>
            <person name="Huang M.-R."/>
            <person name="Wu R."/>
            <person name="Zhou Y."/>
        </authorList>
    </citation>
    <scope>NUCLEOTIDE SEQUENCE [LARGE SCALE GENOMIC DNA]</scope>
    <source>
        <strain evidence="3 4">MB_m1</strain>
    </source>
</reference>
<feature type="compositionally biased region" description="Basic residues" evidence="1">
    <location>
        <begin position="456"/>
        <end position="473"/>
    </location>
</feature>
<dbReference type="InParanoid" id="K1Y0N9"/>
<name>K1Y0N9_MARBU</name>
<keyword evidence="2" id="KW-0732">Signal</keyword>
<feature type="compositionally biased region" description="Basic and acidic residues" evidence="1">
    <location>
        <begin position="372"/>
        <end position="382"/>
    </location>
</feature>
<proteinExistence type="predicted"/>
<dbReference type="GeneID" id="18758831"/>
<dbReference type="STRING" id="1072389.K1Y0N9"/>
<feature type="chain" id="PRO_5003853807" evidence="2">
    <location>
        <begin position="20"/>
        <end position="636"/>
    </location>
</feature>
<dbReference type="HOGENOM" id="CLU_430240_0_0_1"/>
<feature type="region of interest" description="Disordered" evidence="1">
    <location>
        <begin position="450"/>
        <end position="529"/>
    </location>
</feature>
<gene>
    <name evidence="3" type="ORF">MBM_02896</name>
</gene>
<feature type="compositionally biased region" description="Low complexity" evidence="1">
    <location>
        <begin position="614"/>
        <end position="636"/>
    </location>
</feature>
<feature type="region of interest" description="Disordered" evidence="1">
    <location>
        <begin position="266"/>
        <end position="420"/>
    </location>
</feature>
<dbReference type="EMBL" id="JH921432">
    <property type="protein sequence ID" value="EKD18654.1"/>
    <property type="molecule type" value="Genomic_DNA"/>
</dbReference>
<feature type="compositionally biased region" description="Basic and acidic residues" evidence="1">
    <location>
        <begin position="353"/>
        <end position="363"/>
    </location>
</feature>
<dbReference type="eggNOG" id="ENOG502SMBT">
    <property type="taxonomic scope" value="Eukaryota"/>
</dbReference>
<feature type="compositionally biased region" description="Basic and acidic residues" evidence="1">
    <location>
        <begin position="331"/>
        <end position="343"/>
    </location>
</feature>
<dbReference type="KEGG" id="mbe:MBM_02896"/>